<comment type="subcellular location">
    <subcellularLocation>
        <location evidence="1">Cytoplasm</location>
    </subcellularLocation>
</comment>
<organism evidence="9 10">
    <name type="scientific">Saccoglossus kowalevskii</name>
    <name type="common">Acorn worm</name>
    <dbReference type="NCBI Taxonomy" id="10224"/>
    <lineage>
        <taxon>Eukaryota</taxon>
        <taxon>Metazoa</taxon>
        <taxon>Hemichordata</taxon>
        <taxon>Enteropneusta</taxon>
        <taxon>Harrimaniidae</taxon>
        <taxon>Saccoglossus</taxon>
    </lineage>
</organism>
<feature type="compositionally biased region" description="Low complexity" evidence="6">
    <location>
        <begin position="357"/>
        <end position="367"/>
    </location>
</feature>
<dbReference type="PANTHER" id="PTHR10407">
    <property type="entry name" value="HUNTINGTIN INTERACTING PROTEIN 1"/>
    <property type="match status" value="1"/>
</dbReference>
<dbReference type="SUPFAM" id="SSF109885">
    <property type="entry name" value="I/LWEQ domain"/>
    <property type="match status" value="1"/>
</dbReference>
<keyword evidence="3" id="KW-0963">Cytoplasm</keyword>
<dbReference type="Gene3D" id="1.25.40.90">
    <property type="match status" value="1"/>
</dbReference>
<evidence type="ECO:0000256" key="1">
    <source>
        <dbReference type="ARBA" id="ARBA00004496"/>
    </source>
</evidence>
<dbReference type="InterPro" id="IPR002558">
    <property type="entry name" value="ILWEQ_dom"/>
</dbReference>
<evidence type="ECO:0000256" key="4">
    <source>
        <dbReference type="ARBA" id="ARBA00023203"/>
    </source>
</evidence>
<feature type="compositionally biased region" description="Low complexity" evidence="6">
    <location>
        <begin position="1095"/>
        <end position="1105"/>
    </location>
</feature>
<name>A0ABM0MM55_SACKO</name>
<comment type="similarity">
    <text evidence="2">Belongs to the SLA2 family.</text>
</comment>
<dbReference type="Pfam" id="PF07651">
    <property type="entry name" value="ANTH"/>
    <property type="match status" value="1"/>
</dbReference>
<evidence type="ECO:0000256" key="6">
    <source>
        <dbReference type="SAM" id="MobiDB-lite"/>
    </source>
</evidence>
<feature type="region of interest" description="Disordered" evidence="6">
    <location>
        <begin position="33"/>
        <end position="54"/>
    </location>
</feature>
<evidence type="ECO:0000256" key="3">
    <source>
        <dbReference type="ARBA" id="ARBA00022490"/>
    </source>
</evidence>
<feature type="region of interest" description="Disordered" evidence="6">
    <location>
        <begin position="347"/>
        <end position="367"/>
    </location>
</feature>
<protein>
    <submittedName>
        <fullName evidence="10">Huntingtin-interacting protein 1-like</fullName>
    </submittedName>
</protein>
<proteinExistence type="inferred from homology"/>
<dbReference type="CDD" id="cd17006">
    <property type="entry name" value="ANTH_N_HIP1_like"/>
    <property type="match status" value="1"/>
</dbReference>
<keyword evidence="4" id="KW-0009">Actin-binding</keyword>
<dbReference type="PROSITE" id="PS50942">
    <property type="entry name" value="ENTH"/>
    <property type="match status" value="1"/>
</dbReference>
<feature type="domain" description="I/LWEQ" evidence="8">
    <location>
        <begin position="840"/>
        <end position="1081"/>
    </location>
</feature>
<dbReference type="PROSITE" id="PS50945">
    <property type="entry name" value="I_LWEQ"/>
    <property type="match status" value="1"/>
</dbReference>
<feature type="region of interest" description="Disordered" evidence="6">
    <location>
        <begin position="1081"/>
        <end position="1105"/>
    </location>
</feature>
<feature type="compositionally biased region" description="Acidic residues" evidence="6">
    <location>
        <begin position="1085"/>
        <end position="1094"/>
    </location>
</feature>
<dbReference type="InterPro" id="IPR011417">
    <property type="entry name" value="ANTH_dom"/>
</dbReference>
<dbReference type="Proteomes" id="UP000694865">
    <property type="component" value="Unplaced"/>
</dbReference>
<gene>
    <name evidence="10" type="primary">LOC102802285</name>
</gene>
<evidence type="ECO:0000259" key="7">
    <source>
        <dbReference type="PROSITE" id="PS50942"/>
    </source>
</evidence>
<dbReference type="Gene3D" id="6.10.250.920">
    <property type="match status" value="1"/>
</dbReference>
<dbReference type="InterPro" id="IPR013809">
    <property type="entry name" value="ENTH"/>
</dbReference>
<dbReference type="SUPFAM" id="SSF48464">
    <property type="entry name" value="ENTH/VHS domain"/>
    <property type="match status" value="1"/>
</dbReference>
<evidence type="ECO:0000256" key="5">
    <source>
        <dbReference type="SAM" id="Coils"/>
    </source>
</evidence>
<dbReference type="InterPro" id="IPR008942">
    <property type="entry name" value="ENTH_VHS"/>
</dbReference>
<dbReference type="InterPro" id="IPR035964">
    <property type="entry name" value="I/LWEQ_dom_sf"/>
</dbReference>
<evidence type="ECO:0000313" key="9">
    <source>
        <dbReference type="Proteomes" id="UP000694865"/>
    </source>
</evidence>
<feature type="domain" description="ENTH" evidence="7">
    <location>
        <begin position="58"/>
        <end position="186"/>
    </location>
</feature>
<keyword evidence="9" id="KW-1185">Reference proteome</keyword>
<dbReference type="SMART" id="SM00307">
    <property type="entry name" value="ILWEQ"/>
    <property type="match status" value="1"/>
</dbReference>
<feature type="compositionally biased region" description="Basic and acidic residues" evidence="6">
    <location>
        <begin position="38"/>
        <end position="51"/>
    </location>
</feature>
<dbReference type="PANTHER" id="PTHR10407:SF15">
    <property type="entry name" value="HUNTINGTIN INTERACTING PROTEIN 1"/>
    <property type="match status" value="1"/>
</dbReference>
<dbReference type="SMART" id="SM00273">
    <property type="entry name" value="ENTH"/>
    <property type="match status" value="1"/>
</dbReference>
<evidence type="ECO:0000256" key="2">
    <source>
        <dbReference type="ARBA" id="ARBA00010135"/>
    </source>
</evidence>
<evidence type="ECO:0000313" key="10">
    <source>
        <dbReference type="RefSeq" id="XP_006821096.1"/>
    </source>
</evidence>
<dbReference type="InterPro" id="IPR030224">
    <property type="entry name" value="Sla2_fam"/>
</dbReference>
<accession>A0ABM0MM55</accession>
<dbReference type="GeneID" id="102802285"/>
<keyword evidence="5" id="KW-0175">Coiled coil</keyword>
<reference evidence="10" key="1">
    <citation type="submission" date="2025-08" db="UniProtKB">
        <authorList>
            <consortium name="RefSeq"/>
        </authorList>
    </citation>
    <scope>IDENTIFICATION</scope>
    <source>
        <tissue evidence="10">Testes</tissue>
    </source>
</reference>
<feature type="coiled-coil region" evidence="5">
    <location>
        <begin position="419"/>
        <end position="471"/>
    </location>
</feature>
<dbReference type="Pfam" id="PF01608">
    <property type="entry name" value="I_LWEQ"/>
    <property type="match status" value="1"/>
</dbReference>
<feature type="coiled-coil region" evidence="5">
    <location>
        <begin position="616"/>
        <end position="647"/>
    </location>
</feature>
<dbReference type="Gene3D" id="1.20.1410.10">
    <property type="entry name" value="I/LWEQ domain"/>
    <property type="match status" value="1"/>
</dbReference>
<dbReference type="RefSeq" id="XP_006821096.1">
    <property type="nucleotide sequence ID" value="XM_006821033.1"/>
</dbReference>
<evidence type="ECO:0000259" key="8">
    <source>
        <dbReference type="PROSITE" id="PS50945"/>
    </source>
</evidence>
<sequence length="1105" mass="123684">MPKRTRLHEEVEEDCTAETETILTKCVSGDTSLNTNVTEEKEKEDNDEKESVGNGVSPVLISVQKMTTSINKAISTNEVPVKEKHCRSAIIGTFQEKGAGTFWSVSGRLPLQGNPISCWKFCHCLHKVLREGHSHAITDSMKYRSHIIDLGKLWGHLEEGYGKLIAAYCTLIVTKLDFHHKNPKVPGNLQMTEDELDALSEGDVNNFFQLTVELFDYLDAVLGAEGAVFNSFDPRRSNSMTSTGQCRLAPLIPMIQDASQLYDLSVKILFKLHGCLPGDTLAGHRERFKQQFRALKDFFHKASNLQYFKHLIQVPQLPENPPNFLIASDYSSHISPVVVMATQDDDVDSIMTPDSPPSVSSSSNQSRTPVDETLVVFGQNVDLFSDETKLCKLFGDDDFASQNGQFGASPPPVPPLPVKDERDQVIERLKQEILTLRRQMDDMRDVDQRLIDGLKMKINQLETDLIRTQEDSATMKIRLDESITLASQVPQEKVVDLEKRVKVNEEKFKKMKDVYNNLREEHVKLIRKNAEVSKQLTVVSQTTEETEKAKKEAAESLERMELAVKEKEVSCVALIKKTNDLEEIIVAKTVSEDALRTEIEHLQRTLDDKIASEQGLRKTEEGLQKAVEEKRAAEEDLRMRVGNLERTVQEKMEVEEDFRKQVSDLQKTIVERTTAEEALKKKMEEDTFGVLVNSVEEAEDVIRKALDEMENPQFSSSTCTAEYLLTRMNSLEESLNSTKSNYDGFADNNSVVSSLVRSVASFSHLLSDFILHGKATSHMAPVDRGLALSDHCKSSGEKALELLAEVKQKNNKDRVYERTVKVQTVLKDIQNIAQGLVIKDADVGKEELGDMVDLEMQTTAEQVDEAVKRIEEMLNKSREESSGIQLEVNSRILDACTLLMRDIKVLINRSKVLQSEIVDVGKGTSSSKEFYARNNRWTEGLISAAKAVGWGASVLVDGADKVVLGSGKYEELIACSHEIAASTAQLVAASRVKAGDKSKTMQSLHTASRKVAESTANVVATAKSGAQMIEEKDTMDFSKMTLMETKRLEMDSQVEVLELESRLEKERRKLAGLRKQHYQLAGESEGWDEQDQEAAQDAVDAAARN</sequence>
<feature type="coiled-coil region" evidence="5">
    <location>
        <begin position="501"/>
        <end position="570"/>
    </location>
</feature>
<dbReference type="Gene3D" id="1.20.5.1700">
    <property type="match status" value="1"/>
</dbReference>